<feature type="domain" description="Xylose isomerase-like TIM barrel" evidence="1">
    <location>
        <begin position="56"/>
        <end position="299"/>
    </location>
</feature>
<dbReference type="InterPro" id="IPR013022">
    <property type="entry name" value="Xyl_isomerase-like_TIM-brl"/>
</dbReference>
<dbReference type="GO" id="GO:0016853">
    <property type="term" value="F:isomerase activity"/>
    <property type="evidence" value="ECO:0007669"/>
    <property type="project" value="UniProtKB-KW"/>
</dbReference>
<evidence type="ECO:0000313" key="2">
    <source>
        <dbReference type="EMBL" id="SEN48138.1"/>
    </source>
</evidence>
<dbReference type="PANTHER" id="PTHR12110:SF41">
    <property type="entry name" value="INOSOSE DEHYDRATASE"/>
    <property type="match status" value="1"/>
</dbReference>
<sequence length="307" mass="34176">MNMSMPVDRRTLIGGAAAFALAPTGLLAAPRRRPRLGIQLYTLMQLLDRDLEGTIAQVAAMGYREVETLGSFGGDPVRLREIFDRHGLVSPSQHIMPPGLYEVFDAGVAKRIDMATFEREFIAAFSFDRVEGLIEACAQQAKALGQTYIVWQISWPSQLETRAKIDALVKALNRAADTAHREGFTLAYHNHSQEFTKVGTDVPYDLILKGTNPDRLKFEMDLAWATAAKVDPVGYFRRYPGRFRMVHMKDVGADGNVRDPGTGIVPFKRIIPAAEKAGVEHFYVEYDVPKDPMATAKRAYGYLSPLL</sequence>
<protein>
    <submittedName>
        <fullName evidence="2">Sugar phosphate isomerase/epimerase</fullName>
    </submittedName>
</protein>
<dbReference type="Proteomes" id="UP000199206">
    <property type="component" value="Unassembled WGS sequence"/>
</dbReference>
<gene>
    <name evidence="2" type="ORF">SAMN05192583_2914</name>
</gene>
<dbReference type="EMBL" id="FOCF01000007">
    <property type="protein sequence ID" value="SEN48138.1"/>
    <property type="molecule type" value="Genomic_DNA"/>
</dbReference>
<evidence type="ECO:0000313" key="3">
    <source>
        <dbReference type="Proteomes" id="UP000199206"/>
    </source>
</evidence>
<dbReference type="AlphaFoldDB" id="A0A1H8GY14"/>
<dbReference type="InterPro" id="IPR036237">
    <property type="entry name" value="Xyl_isomerase-like_sf"/>
</dbReference>
<keyword evidence="3" id="KW-1185">Reference proteome</keyword>
<proteinExistence type="predicted"/>
<reference evidence="3" key="1">
    <citation type="submission" date="2016-10" db="EMBL/GenBank/DDBJ databases">
        <authorList>
            <person name="Varghese N."/>
            <person name="Submissions S."/>
        </authorList>
    </citation>
    <scope>NUCLEOTIDE SEQUENCE [LARGE SCALE GENOMIC DNA]</scope>
    <source>
        <strain evidence="3">S6-262</strain>
    </source>
</reference>
<dbReference type="STRING" id="1166340.SAMN05192583_2914"/>
<dbReference type="PANTHER" id="PTHR12110">
    <property type="entry name" value="HYDROXYPYRUVATE ISOMERASE"/>
    <property type="match status" value="1"/>
</dbReference>
<dbReference type="InterPro" id="IPR050312">
    <property type="entry name" value="IolE/XylAMocC-like"/>
</dbReference>
<dbReference type="OrthoDB" id="9798407at2"/>
<name>A0A1H8GY14_9SPHN</name>
<accession>A0A1H8GY14</accession>
<organism evidence="2 3">
    <name type="scientific">Sphingomonas gellani</name>
    <dbReference type="NCBI Taxonomy" id="1166340"/>
    <lineage>
        <taxon>Bacteria</taxon>
        <taxon>Pseudomonadati</taxon>
        <taxon>Pseudomonadota</taxon>
        <taxon>Alphaproteobacteria</taxon>
        <taxon>Sphingomonadales</taxon>
        <taxon>Sphingomonadaceae</taxon>
        <taxon>Sphingomonas</taxon>
    </lineage>
</organism>
<keyword evidence="2" id="KW-0413">Isomerase</keyword>
<dbReference type="SUPFAM" id="SSF51658">
    <property type="entry name" value="Xylose isomerase-like"/>
    <property type="match status" value="1"/>
</dbReference>
<dbReference type="Gene3D" id="3.20.20.150">
    <property type="entry name" value="Divalent-metal-dependent TIM barrel enzymes"/>
    <property type="match status" value="1"/>
</dbReference>
<evidence type="ECO:0000259" key="1">
    <source>
        <dbReference type="Pfam" id="PF01261"/>
    </source>
</evidence>
<dbReference type="Pfam" id="PF01261">
    <property type="entry name" value="AP_endonuc_2"/>
    <property type="match status" value="1"/>
</dbReference>